<dbReference type="OrthoDB" id="4184875at2"/>
<comment type="caution">
    <text evidence="1">The sequence shown here is derived from an EMBL/GenBank/DDBJ whole genome shotgun (WGS) entry which is preliminary data.</text>
</comment>
<reference evidence="1" key="1">
    <citation type="submission" date="2020-01" db="EMBL/GenBank/DDBJ databases">
        <title>Whole-genome analyses of novel actinobacteria.</title>
        <authorList>
            <person name="Sahin N."/>
        </authorList>
    </citation>
    <scope>NUCLEOTIDE SEQUENCE</scope>
    <source>
        <strain evidence="1">YC537</strain>
    </source>
</reference>
<dbReference type="Proteomes" id="UP000598297">
    <property type="component" value="Unassembled WGS sequence"/>
</dbReference>
<organism evidence="1 2">
    <name type="scientific">Streptomyces boluensis</name>
    <dbReference type="NCBI Taxonomy" id="1775135"/>
    <lineage>
        <taxon>Bacteria</taxon>
        <taxon>Bacillati</taxon>
        <taxon>Actinomycetota</taxon>
        <taxon>Actinomycetes</taxon>
        <taxon>Kitasatosporales</taxon>
        <taxon>Streptomycetaceae</taxon>
        <taxon>Streptomyces</taxon>
    </lineage>
</organism>
<dbReference type="EMBL" id="JAAAHS010000738">
    <property type="protein sequence ID" value="NBE57071.1"/>
    <property type="molecule type" value="Genomic_DNA"/>
</dbReference>
<keyword evidence="2" id="KW-1185">Reference proteome</keyword>
<proteinExistence type="predicted"/>
<dbReference type="RefSeq" id="WP_161706020.1">
    <property type="nucleotide sequence ID" value="NZ_JAAAHS010000738.1"/>
</dbReference>
<evidence type="ECO:0000313" key="2">
    <source>
        <dbReference type="Proteomes" id="UP000598297"/>
    </source>
</evidence>
<sequence>MTDVFTVTVDGVDSSTLHGRVHVINPDLPFVPQEASFPLALLTDAWFLLAGGHLYSGGGMPPRRDLYPFREERGKTIVAGMRLSDEFQRLHARKDFSRRAPKVITDHSTGPLRNVPLWSEVAALDSAADPWDEEDLAELAELEGAADLSDWRTWALLTTRPFTKWPYADIVVTVSDPGYLEHMTAGMRWSTAVAWDR</sequence>
<dbReference type="AlphaFoldDB" id="A0A964UX57"/>
<accession>A0A964UX57</accession>
<name>A0A964UX57_9ACTN</name>
<gene>
    <name evidence="1" type="ORF">GUY60_37825</name>
</gene>
<protein>
    <submittedName>
        <fullName evidence="1">Uncharacterized protein</fullName>
    </submittedName>
</protein>
<evidence type="ECO:0000313" key="1">
    <source>
        <dbReference type="EMBL" id="NBE57071.1"/>
    </source>
</evidence>